<feature type="domain" description="DUF5660" evidence="2">
    <location>
        <begin position="105"/>
        <end position="211"/>
    </location>
</feature>
<dbReference type="STRING" id="1802505.A3D01_05385"/>
<proteinExistence type="predicted"/>
<sequence length="211" mass="24432">MDKNNKAKAQKLFQRANTLESLKEIGSSTANQMKKEAARLPEDFIEQLFGIKTPEKKYSGEIEAGEAIELTEVLSGRHEEITKIRKQVALERKLLEEERARTEKKKNELKLQLRAIQEEILILAEQTEQLAEETQVAVMQVTIEPGVYHVIFFEKLLEFIKSFRRKIEEAQVWLHTVNRRAAKKNAWGARYQKHGAKYLLSGEHYLQRSAG</sequence>
<dbReference type="AlphaFoldDB" id="A0A1F7YX14"/>
<reference evidence="3 4" key="1">
    <citation type="journal article" date="2016" name="Nat. Commun.">
        <title>Thousands of microbial genomes shed light on interconnected biogeochemical processes in an aquifer system.</title>
        <authorList>
            <person name="Anantharaman K."/>
            <person name="Brown C.T."/>
            <person name="Hug L.A."/>
            <person name="Sharon I."/>
            <person name="Castelle C.J."/>
            <person name="Probst A.J."/>
            <person name="Thomas B.C."/>
            <person name="Singh A."/>
            <person name="Wilkins M.J."/>
            <person name="Karaoz U."/>
            <person name="Brodie E.L."/>
            <person name="Williams K.H."/>
            <person name="Hubbard S.S."/>
            <person name="Banfield J.F."/>
        </authorList>
    </citation>
    <scope>NUCLEOTIDE SEQUENCE [LARGE SCALE GENOMIC DNA]</scope>
</reference>
<gene>
    <name evidence="3" type="ORF">A3D01_05385</name>
</gene>
<evidence type="ECO:0000256" key="1">
    <source>
        <dbReference type="SAM" id="Coils"/>
    </source>
</evidence>
<feature type="coiled-coil region" evidence="1">
    <location>
        <begin position="85"/>
        <end position="133"/>
    </location>
</feature>
<evidence type="ECO:0000259" key="2">
    <source>
        <dbReference type="Pfam" id="PF18904"/>
    </source>
</evidence>
<name>A0A1F7YX14_9BACT</name>
<dbReference type="EMBL" id="MGGR01000038">
    <property type="protein sequence ID" value="OGM31882.1"/>
    <property type="molecule type" value="Genomic_DNA"/>
</dbReference>
<organism evidence="3 4">
    <name type="scientific">Candidatus Woesebacteria bacterium RIFCSPHIGHO2_02_FULL_39_13</name>
    <dbReference type="NCBI Taxonomy" id="1802505"/>
    <lineage>
        <taxon>Bacteria</taxon>
        <taxon>Candidatus Woeseibacteriota</taxon>
    </lineage>
</organism>
<dbReference type="Proteomes" id="UP000177169">
    <property type="component" value="Unassembled WGS sequence"/>
</dbReference>
<dbReference type="Pfam" id="PF18904">
    <property type="entry name" value="DUF5660"/>
    <property type="match status" value="1"/>
</dbReference>
<protein>
    <recommendedName>
        <fullName evidence="2">DUF5660 domain-containing protein</fullName>
    </recommendedName>
</protein>
<evidence type="ECO:0000313" key="3">
    <source>
        <dbReference type="EMBL" id="OGM31882.1"/>
    </source>
</evidence>
<evidence type="ECO:0000313" key="4">
    <source>
        <dbReference type="Proteomes" id="UP000177169"/>
    </source>
</evidence>
<accession>A0A1F7YX14</accession>
<comment type="caution">
    <text evidence="3">The sequence shown here is derived from an EMBL/GenBank/DDBJ whole genome shotgun (WGS) entry which is preliminary data.</text>
</comment>
<dbReference type="InterPro" id="IPR043719">
    <property type="entry name" value="DUF5660"/>
</dbReference>
<keyword evidence="1" id="KW-0175">Coiled coil</keyword>